<evidence type="ECO:0000259" key="2">
    <source>
        <dbReference type="Pfam" id="PF14330"/>
    </source>
</evidence>
<dbReference type="Pfam" id="PF14330">
    <property type="entry name" value="DUF4387"/>
    <property type="match status" value="1"/>
</dbReference>
<dbReference type="InterPro" id="IPR010839">
    <property type="entry name" value="AtuA_N"/>
</dbReference>
<dbReference type="EMBL" id="KZ613956">
    <property type="protein sequence ID" value="PMD33447.1"/>
    <property type="molecule type" value="Genomic_DNA"/>
</dbReference>
<organism evidence="3 4">
    <name type="scientific">Hyaloscypha variabilis (strain UAMH 11265 / GT02V1 / F)</name>
    <name type="common">Meliniomyces variabilis</name>
    <dbReference type="NCBI Taxonomy" id="1149755"/>
    <lineage>
        <taxon>Eukaryota</taxon>
        <taxon>Fungi</taxon>
        <taxon>Dikarya</taxon>
        <taxon>Ascomycota</taxon>
        <taxon>Pezizomycotina</taxon>
        <taxon>Leotiomycetes</taxon>
        <taxon>Helotiales</taxon>
        <taxon>Hyaloscyphaceae</taxon>
        <taxon>Hyaloscypha</taxon>
        <taxon>Hyaloscypha variabilis</taxon>
    </lineage>
</organism>
<protein>
    <recommendedName>
        <fullName evidence="5">DUF1446-domain-containing protein</fullName>
    </recommendedName>
</protein>
<dbReference type="Proteomes" id="UP000235786">
    <property type="component" value="Unassembled WGS sequence"/>
</dbReference>
<proteinExistence type="predicted"/>
<evidence type="ECO:0000313" key="3">
    <source>
        <dbReference type="EMBL" id="PMD33447.1"/>
    </source>
</evidence>
<gene>
    <name evidence="3" type="ORF">L207DRAFT_498963</name>
</gene>
<dbReference type="OrthoDB" id="5863171at2759"/>
<feature type="domain" description="DUF4387" evidence="2">
    <location>
        <begin position="500"/>
        <end position="595"/>
    </location>
</feature>
<dbReference type="Pfam" id="PF07287">
    <property type="entry name" value="AtuA"/>
    <property type="match status" value="1"/>
</dbReference>
<keyword evidence="4" id="KW-1185">Reference proteome</keyword>
<evidence type="ECO:0008006" key="5">
    <source>
        <dbReference type="Google" id="ProtNLM"/>
    </source>
</evidence>
<dbReference type="AlphaFoldDB" id="A0A2J6R4J8"/>
<evidence type="ECO:0000313" key="4">
    <source>
        <dbReference type="Proteomes" id="UP000235786"/>
    </source>
</evidence>
<reference evidence="3 4" key="1">
    <citation type="submission" date="2016-04" db="EMBL/GenBank/DDBJ databases">
        <title>A degradative enzymes factory behind the ericoid mycorrhizal symbiosis.</title>
        <authorList>
            <consortium name="DOE Joint Genome Institute"/>
            <person name="Martino E."/>
            <person name="Morin E."/>
            <person name="Grelet G."/>
            <person name="Kuo A."/>
            <person name="Kohler A."/>
            <person name="Daghino S."/>
            <person name="Barry K."/>
            <person name="Choi C."/>
            <person name="Cichocki N."/>
            <person name="Clum A."/>
            <person name="Copeland A."/>
            <person name="Hainaut M."/>
            <person name="Haridas S."/>
            <person name="Labutti K."/>
            <person name="Lindquist E."/>
            <person name="Lipzen A."/>
            <person name="Khouja H.-R."/>
            <person name="Murat C."/>
            <person name="Ohm R."/>
            <person name="Olson A."/>
            <person name="Spatafora J."/>
            <person name="Veneault-Fourrey C."/>
            <person name="Henrissat B."/>
            <person name="Grigoriev I."/>
            <person name="Martin F."/>
            <person name="Perotto S."/>
        </authorList>
    </citation>
    <scope>NUCLEOTIDE SEQUENCE [LARGE SCALE GENOMIC DNA]</scope>
    <source>
        <strain evidence="3 4">F</strain>
    </source>
</reference>
<name>A0A2J6R4J8_HYAVF</name>
<accession>A0A2J6R4J8</accession>
<sequence>MSKLPVKILTPVGMMGYGYEVDKVYKGIQLGASAIIIDAGSTDSGPQKLALNEGTCPHEAHVRDFAHVLDAIFHHKLKLIITSAGGDGSNYHVDEFVKIVDDYCLEKGYSLKLGKIYANVPKDIVRKALKKRVVTPCGAVPELTQGEIDLAVQIVAQMGHEPLVDLMEKHPDYDIIISGRTYDPSGYAAYCINQGITNWGTAYHMGKVMECGAQCSWPKSKEALATIWDDRFDILPLQTFSKCSPQSLAAHSLYENPNTELHYGPGGVLDLKPSSYKTTGPRSAGATGALFHKTPYSVKLEGAKVGGNRSIWMGSFRDPVLISQIDDFQVRLKEHLYAKFPQHKFEVVTKAYGKDGTMGPLETDTSVAKEIFLLGEVMHEDQITATQIANVGRVFCVHAPYKGQVSTTGNYAMPLTNLEIPLGRTCSFNIYHLLPVDDPLSLFPSSVQTVGPNQSTATRNPKFGFDLIQPDPEATSTYTNGVAPEAESNVKLVRGQTPVTKIAKDIRSKNAGPYEITFDIIFNDLAAYNFAKGSPKLTAEYLAPLWRSSPKDVIGCQFSEPARAFKFTLPRPWGAGGFGERDLHCSQQHVPLLNLVL</sequence>
<evidence type="ECO:0000259" key="1">
    <source>
        <dbReference type="Pfam" id="PF07287"/>
    </source>
</evidence>
<dbReference type="STRING" id="1149755.A0A2J6R4J8"/>
<dbReference type="InterPro" id="IPR025496">
    <property type="entry name" value="DUF4387"/>
</dbReference>
<feature type="domain" description="Acyclic terpene utilisation N-terminal" evidence="1">
    <location>
        <begin position="62"/>
        <end position="216"/>
    </location>
</feature>